<dbReference type="Proteomes" id="UP001386955">
    <property type="component" value="Unassembled WGS sequence"/>
</dbReference>
<evidence type="ECO:0000256" key="10">
    <source>
        <dbReference type="ARBA" id="ARBA00023157"/>
    </source>
</evidence>
<evidence type="ECO:0000256" key="7">
    <source>
        <dbReference type="ARBA" id="ARBA00022737"/>
    </source>
</evidence>
<keyword evidence="10" id="KW-1015">Disulfide bond</keyword>
<keyword evidence="8" id="KW-0611">Plant defense</keyword>
<evidence type="ECO:0000259" key="13">
    <source>
        <dbReference type="Pfam" id="PF08263"/>
    </source>
</evidence>
<evidence type="ECO:0000313" key="14">
    <source>
        <dbReference type="EMBL" id="KAK7396340.1"/>
    </source>
</evidence>
<keyword evidence="7" id="KW-0677">Repeat</keyword>
<protein>
    <recommendedName>
        <fullName evidence="13">Leucine-rich repeat-containing N-terminal plant-type domain-containing protein</fullName>
    </recommendedName>
</protein>
<evidence type="ECO:0000256" key="11">
    <source>
        <dbReference type="ARBA" id="ARBA00038043"/>
    </source>
</evidence>
<dbReference type="InterPro" id="IPR053213">
    <property type="entry name" value="RLP29"/>
</dbReference>
<dbReference type="InterPro" id="IPR001611">
    <property type="entry name" value="Leu-rich_rpt"/>
</dbReference>
<evidence type="ECO:0000256" key="9">
    <source>
        <dbReference type="ARBA" id="ARBA00023136"/>
    </source>
</evidence>
<keyword evidence="6 12" id="KW-0732">Signal</keyword>
<keyword evidence="15" id="KW-1185">Reference proteome</keyword>
<dbReference type="AlphaFoldDB" id="A0AAN9SJA4"/>
<evidence type="ECO:0000256" key="2">
    <source>
        <dbReference type="ARBA" id="ARBA00004191"/>
    </source>
</evidence>
<gene>
    <name evidence="14" type="ORF">VNO78_17269</name>
</gene>
<comment type="similarity">
    <text evidence="11">Belongs to the polygalacturonase-inhibiting protein family.</text>
</comment>
<keyword evidence="9" id="KW-0472">Membrane</keyword>
<feature type="signal peptide" evidence="12">
    <location>
        <begin position="1"/>
        <end position="20"/>
    </location>
</feature>
<dbReference type="GO" id="GO:0006952">
    <property type="term" value="P:defense response"/>
    <property type="evidence" value="ECO:0007669"/>
    <property type="project" value="UniProtKB-KW"/>
</dbReference>
<evidence type="ECO:0000256" key="8">
    <source>
        <dbReference type="ARBA" id="ARBA00022821"/>
    </source>
</evidence>
<evidence type="ECO:0000256" key="1">
    <source>
        <dbReference type="ARBA" id="ARBA00004170"/>
    </source>
</evidence>
<dbReference type="Pfam" id="PF00560">
    <property type="entry name" value="LRR_1"/>
    <property type="match status" value="4"/>
</dbReference>
<evidence type="ECO:0000313" key="15">
    <source>
        <dbReference type="Proteomes" id="UP001386955"/>
    </source>
</evidence>
<keyword evidence="4" id="KW-0964">Secreted</keyword>
<name>A0AAN9SJA4_PSOTE</name>
<dbReference type="GO" id="GO:0016020">
    <property type="term" value="C:membrane"/>
    <property type="evidence" value="ECO:0007669"/>
    <property type="project" value="UniProtKB-SubCell"/>
</dbReference>
<organism evidence="14 15">
    <name type="scientific">Psophocarpus tetragonolobus</name>
    <name type="common">Winged bean</name>
    <name type="synonym">Dolichos tetragonolobus</name>
    <dbReference type="NCBI Taxonomy" id="3891"/>
    <lineage>
        <taxon>Eukaryota</taxon>
        <taxon>Viridiplantae</taxon>
        <taxon>Streptophyta</taxon>
        <taxon>Embryophyta</taxon>
        <taxon>Tracheophyta</taxon>
        <taxon>Spermatophyta</taxon>
        <taxon>Magnoliopsida</taxon>
        <taxon>eudicotyledons</taxon>
        <taxon>Gunneridae</taxon>
        <taxon>Pentapetalae</taxon>
        <taxon>rosids</taxon>
        <taxon>fabids</taxon>
        <taxon>Fabales</taxon>
        <taxon>Fabaceae</taxon>
        <taxon>Papilionoideae</taxon>
        <taxon>50 kb inversion clade</taxon>
        <taxon>NPAAA clade</taxon>
        <taxon>indigoferoid/millettioid clade</taxon>
        <taxon>Phaseoleae</taxon>
        <taxon>Psophocarpus</taxon>
    </lineage>
</organism>
<dbReference type="InterPro" id="IPR032675">
    <property type="entry name" value="LRR_dom_sf"/>
</dbReference>
<reference evidence="14 15" key="1">
    <citation type="submission" date="2024-01" db="EMBL/GenBank/DDBJ databases">
        <title>The genomes of 5 underutilized Papilionoideae crops provide insights into root nodulation and disease resistanc.</title>
        <authorList>
            <person name="Jiang F."/>
        </authorList>
    </citation>
    <scope>NUCLEOTIDE SEQUENCE [LARGE SCALE GENOMIC DNA]</scope>
    <source>
        <strain evidence="14">DUOXIRENSHENG_FW03</strain>
        <tissue evidence="14">Leaves</tissue>
    </source>
</reference>
<dbReference type="Gene3D" id="3.80.10.10">
    <property type="entry name" value="Ribonuclease Inhibitor"/>
    <property type="match status" value="2"/>
</dbReference>
<sequence length="391" mass="42831">MDDVAFYSLFFMCLLQSVRGILDPNDFLALQSIRKSLHDVSGSNFFSSWDFTADPCNFAGVFCSDDKVISLNLGDPRAGSPGLTGKLDPSISKLSALADFTVVPGRIYGPLPQSLSQLKNLRFLGVSRNFISGTIPAGLGQLRNLRTIDLSYNQLSGEIPPSIGTMPELSNLFLCHNRLSGSVPSFSSAYSLTRLELKHNTLSGSLPPDSLPPSLHYLSLSWNRLTGPVDRLLTRLNRLNFLDLSLNQFTGPIPAQLFSFPLTNLQLQRNQFSGPVQPVNEVTIQTVDLSYNRLSGAVSPMLASVQNLYLNNNAFTGQVPSSFVERLLAAGIQILYLQHNYLTGIAINPTAEIPMSSTLCLQYNCMVPPVQTACPFNAGKRKIRPAQQCNR</sequence>
<dbReference type="FunFam" id="3.80.10.10:FF:000400">
    <property type="entry name" value="Nuclear pore complex protein NUP107"/>
    <property type="match status" value="1"/>
</dbReference>
<evidence type="ECO:0000256" key="3">
    <source>
        <dbReference type="ARBA" id="ARBA00022512"/>
    </source>
</evidence>
<dbReference type="Pfam" id="PF08263">
    <property type="entry name" value="LRRNT_2"/>
    <property type="match status" value="1"/>
</dbReference>
<dbReference type="EMBL" id="JAYMYS010000004">
    <property type="protein sequence ID" value="KAK7396340.1"/>
    <property type="molecule type" value="Genomic_DNA"/>
</dbReference>
<dbReference type="InterPro" id="IPR013210">
    <property type="entry name" value="LRR_N_plant-typ"/>
</dbReference>
<comment type="subcellular location">
    <subcellularLocation>
        <location evidence="1">Membrane</location>
        <topology evidence="1">Peripheral membrane protein</topology>
    </subcellularLocation>
    <subcellularLocation>
        <location evidence="2">Secreted</location>
        <location evidence="2">Cell wall</location>
    </subcellularLocation>
</comment>
<dbReference type="PANTHER" id="PTHR48009:SF4">
    <property type="entry name" value="LEUCINE-RICH REPEAT (LRR) FAMILY PROTEIN"/>
    <property type="match status" value="1"/>
</dbReference>
<evidence type="ECO:0000256" key="6">
    <source>
        <dbReference type="ARBA" id="ARBA00022729"/>
    </source>
</evidence>
<feature type="chain" id="PRO_5042892112" description="Leucine-rich repeat-containing N-terminal plant-type domain-containing protein" evidence="12">
    <location>
        <begin position="21"/>
        <end position="391"/>
    </location>
</feature>
<proteinExistence type="inferred from homology"/>
<dbReference type="PANTHER" id="PTHR48009">
    <property type="entry name" value="LEUCINE-RICH REPEAT (LRR) FAMILY PROTEIN"/>
    <property type="match status" value="1"/>
</dbReference>
<dbReference type="SUPFAM" id="SSF52058">
    <property type="entry name" value="L domain-like"/>
    <property type="match status" value="1"/>
</dbReference>
<accession>A0AAN9SJA4</accession>
<keyword evidence="5" id="KW-0433">Leucine-rich repeat</keyword>
<evidence type="ECO:0000256" key="4">
    <source>
        <dbReference type="ARBA" id="ARBA00022525"/>
    </source>
</evidence>
<evidence type="ECO:0000256" key="12">
    <source>
        <dbReference type="SAM" id="SignalP"/>
    </source>
</evidence>
<keyword evidence="3" id="KW-0134">Cell wall</keyword>
<comment type="caution">
    <text evidence="14">The sequence shown here is derived from an EMBL/GenBank/DDBJ whole genome shotgun (WGS) entry which is preliminary data.</text>
</comment>
<evidence type="ECO:0000256" key="5">
    <source>
        <dbReference type="ARBA" id="ARBA00022614"/>
    </source>
</evidence>
<feature type="domain" description="Leucine-rich repeat-containing N-terminal plant-type" evidence="13">
    <location>
        <begin position="24"/>
        <end position="64"/>
    </location>
</feature>